<accession>A0AAV0YQT4</accession>
<organism evidence="6 7">
    <name type="scientific">Vicia faba</name>
    <name type="common">Broad bean</name>
    <name type="synonym">Faba vulgaris</name>
    <dbReference type="NCBI Taxonomy" id="3906"/>
    <lineage>
        <taxon>Eukaryota</taxon>
        <taxon>Viridiplantae</taxon>
        <taxon>Streptophyta</taxon>
        <taxon>Embryophyta</taxon>
        <taxon>Tracheophyta</taxon>
        <taxon>Spermatophyta</taxon>
        <taxon>Magnoliopsida</taxon>
        <taxon>eudicotyledons</taxon>
        <taxon>Gunneridae</taxon>
        <taxon>Pentapetalae</taxon>
        <taxon>rosids</taxon>
        <taxon>fabids</taxon>
        <taxon>Fabales</taxon>
        <taxon>Fabaceae</taxon>
        <taxon>Papilionoideae</taxon>
        <taxon>50 kb inversion clade</taxon>
        <taxon>NPAAA clade</taxon>
        <taxon>Hologalegina</taxon>
        <taxon>IRL clade</taxon>
        <taxon>Fabeae</taxon>
        <taxon>Vicia</taxon>
    </lineage>
</organism>
<dbReference type="GO" id="GO:0006364">
    <property type="term" value="P:rRNA processing"/>
    <property type="evidence" value="ECO:0007669"/>
    <property type="project" value="UniProtKB-KW"/>
</dbReference>
<keyword evidence="3" id="KW-0698">rRNA processing</keyword>
<evidence type="ECO:0000256" key="3">
    <source>
        <dbReference type="ARBA" id="ARBA00022552"/>
    </source>
</evidence>
<feature type="compositionally biased region" description="Basic residues" evidence="5">
    <location>
        <begin position="501"/>
        <end position="511"/>
    </location>
</feature>
<name>A0AAV0YQT4_VICFA</name>
<feature type="region of interest" description="Disordered" evidence="5">
    <location>
        <begin position="1"/>
        <end position="21"/>
    </location>
</feature>
<gene>
    <name evidence="6" type="ORF">VFH_I282800</name>
</gene>
<evidence type="ECO:0000313" key="7">
    <source>
        <dbReference type="Proteomes" id="UP001157006"/>
    </source>
</evidence>
<dbReference type="EMBL" id="OX451736">
    <property type="protein sequence ID" value="CAI8587073.1"/>
    <property type="molecule type" value="Genomic_DNA"/>
</dbReference>
<dbReference type="GO" id="GO:0005634">
    <property type="term" value="C:nucleus"/>
    <property type="evidence" value="ECO:0007669"/>
    <property type="project" value="UniProtKB-SubCell"/>
</dbReference>
<evidence type="ECO:0000256" key="1">
    <source>
        <dbReference type="ARBA" id="ARBA00004123"/>
    </source>
</evidence>
<evidence type="ECO:0000256" key="2">
    <source>
        <dbReference type="ARBA" id="ARBA00006374"/>
    </source>
</evidence>
<dbReference type="InterPro" id="IPR010301">
    <property type="entry name" value="RRP1"/>
</dbReference>
<dbReference type="GO" id="GO:0030688">
    <property type="term" value="C:preribosome, small subunit precursor"/>
    <property type="evidence" value="ECO:0007669"/>
    <property type="project" value="InterPro"/>
</dbReference>
<keyword evidence="7" id="KW-1185">Reference proteome</keyword>
<sequence length="525" mass="58921">MPSSSEVKPSPPVNLHSSQKHSRDKALRILLNSWRSQQILPQNIAKKLWKGLFYCVYHSDNSLVQADLIDRIASHLSTFRHLPLALQYFSTFFLTMRREWSGIDSLRLDKFYLLIRRFISSFLYLLYKNSWNLDLVNLFVNCLDKSTFSAKDRFVQGNGVNYHVASVFLQEVKPFLPVKLSVLEALFRPFFSAVAKLRDKVLLGKIKSGFFNVLLMNGRRLLEVKKGGEESGGDGDVMNLGTIALVMGFSSKLFELASAPDCVQGNRKVLFELHREFLKMEKDVVESGFDFSVPDSVDRVVLDLVSVVEVDGLGKKDSFDKVKEPKKKKRKIKKSDASDFNCEMKFAENDGKNVVSENGGNSNDERGVDGEGSVVFNESVISNLQKKFEKIVAEASLGDGVATGVVSKKRKRTEISKGETSQDFVLNSVDAKDDTSVAKSGEKSFKKVQFSLESNLVWKQHTPLPPQSLRIPPSATPRGSALKKGLPPGPIRETPLPTKKEKQKKSRKTKKRLKKLVDFAKAFMG</sequence>
<dbReference type="PANTHER" id="PTHR13026">
    <property type="entry name" value="NNP-1 PROTEIN NOVEL NUCLEAR PROTEIN 1 NOP52"/>
    <property type="match status" value="1"/>
</dbReference>
<reference evidence="6 7" key="1">
    <citation type="submission" date="2023-01" db="EMBL/GenBank/DDBJ databases">
        <authorList>
            <person name="Kreplak J."/>
        </authorList>
    </citation>
    <scope>NUCLEOTIDE SEQUENCE [LARGE SCALE GENOMIC DNA]</scope>
</reference>
<protein>
    <submittedName>
        <fullName evidence="6">Uncharacterized protein</fullName>
    </submittedName>
</protein>
<comment type="subcellular location">
    <subcellularLocation>
        <location evidence="1">Nucleus</location>
    </subcellularLocation>
</comment>
<evidence type="ECO:0000256" key="5">
    <source>
        <dbReference type="SAM" id="MobiDB-lite"/>
    </source>
</evidence>
<proteinExistence type="inferred from homology"/>
<keyword evidence="4" id="KW-0539">Nucleus</keyword>
<feature type="region of interest" description="Disordered" evidence="5">
    <location>
        <begin position="461"/>
        <end position="511"/>
    </location>
</feature>
<dbReference type="Proteomes" id="UP001157006">
    <property type="component" value="Chromosome 1L"/>
</dbReference>
<dbReference type="PANTHER" id="PTHR13026:SF0">
    <property type="entry name" value="RIBOSOMAL RNA PROCESSING 1B"/>
    <property type="match status" value="1"/>
</dbReference>
<comment type="similarity">
    <text evidence="2">Belongs to the RRP1 family.</text>
</comment>
<evidence type="ECO:0000313" key="6">
    <source>
        <dbReference type="EMBL" id="CAI8587073.1"/>
    </source>
</evidence>
<dbReference type="AlphaFoldDB" id="A0AAV0YQT4"/>
<evidence type="ECO:0000256" key="4">
    <source>
        <dbReference type="ARBA" id="ARBA00023242"/>
    </source>
</evidence>
<dbReference type="Pfam" id="PF05997">
    <property type="entry name" value="Nop52"/>
    <property type="match status" value="1"/>
</dbReference>